<keyword evidence="8" id="KW-1185">Reference proteome</keyword>
<name>A0A5Q2TKR8_9BACI</name>
<dbReference type="Proteomes" id="UP000339690">
    <property type="component" value="Chromosome"/>
</dbReference>
<dbReference type="CDD" id="cd08070">
    <property type="entry name" value="MPN_like"/>
    <property type="match status" value="1"/>
</dbReference>
<reference evidence="7 8" key="1">
    <citation type="submission" date="2019-11" db="EMBL/GenBank/DDBJ databases">
        <title>Gracilibacillus salitolerans sp. nov., a moderate halophile isolated from a saline soil in northwest China.</title>
        <authorList>
            <person name="Gan L."/>
        </authorList>
    </citation>
    <scope>NUCLEOTIDE SEQUENCE [LARGE SCALE GENOMIC DNA]</scope>
    <source>
        <strain evidence="7 8">SCU50</strain>
    </source>
</reference>
<evidence type="ECO:0000313" key="7">
    <source>
        <dbReference type="EMBL" id="QGH35235.1"/>
    </source>
</evidence>
<keyword evidence="1" id="KW-0645">Protease</keyword>
<evidence type="ECO:0000256" key="1">
    <source>
        <dbReference type="ARBA" id="ARBA00022670"/>
    </source>
</evidence>
<evidence type="ECO:0000256" key="4">
    <source>
        <dbReference type="ARBA" id="ARBA00022833"/>
    </source>
</evidence>
<dbReference type="EMBL" id="CP045915">
    <property type="protein sequence ID" value="QGH35235.1"/>
    <property type="molecule type" value="Genomic_DNA"/>
</dbReference>
<dbReference type="PANTHER" id="PTHR34858:SF1">
    <property type="entry name" value="CYSO-CYSTEINE PEPTIDASE"/>
    <property type="match status" value="1"/>
</dbReference>
<dbReference type="GO" id="GO:0008235">
    <property type="term" value="F:metalloexopeptidase activity"/>
    <property type="evidence" value="ECO:0007669"/>
    <property type="project" value="TreeGrafter"/>
</dbReference>
<dbReference type="Pfam" id="PF14464">
    <property type="entry name" value="Prok-JAB"/>
    <property type="match status" value="1"/>
</dbReference>
<keyword evidence="5" id="KW-0482">Metalloprotease</keyword>
<evidence type="ECO:0000259" key="6">
    <source>
        <dbReference type="Pfam" id="PF14464"/>
    </source>
</evidence>
<dbReference type="KEGG" id="grc:GI584_14780"/>
<accession>A0A5Q2TKR8</accession>
<dbReference type="Gene3D" id="3.40.140.10">
    <property type="entry name" value="Cytidine Deaminase, domain 2"/>
    <property type="match status" value="1"/>
</dbReference>
<dbReference type="GO" id="GO:0006508">
    <property type="term" value="P:proteolysis"/>
    <property type="evidence" value="ECO:0007669"/>
    <property type="project" value="UniProtKB-KW"/>
</dbReference>
<dbReference type="SUPFAM" id="SSF102712">
    <property type="entry name" value="JAB1/MPN domain"/>
    <property type="match status" value="1"/>
</dbReference>
<evidence type="ECO:0000256" key="5">
    <source>
        <dbReference type="ARBA" id="ARBA00023049"/>
    </source>
</evidence>
<keyword evidence="2" id="KW-0479">Metal-binding</keyword>
<evidence type="ECO:0000256" key="2">
    <source>
        <dbReference type="ARBA" id="ARBA00022723"/>
    </source>
</evidence>
<dbReference type="AlphaFoldDB" id="A0A5Q2TKR8"/>
<evidence type="ECO:0000313" key="8">
    <source>
        <dbReference type="Proteomes" id="UP000339690"/>
    </source>
</evidence>
<evidence type="ECO:0000256" key="3">
    <source>
        <dbReference type="ARBA" id="ARBA00022801"/>
    </source>
</evidence>
<dbReference type="PANTHER" id="PTHR34858">
    <property type="entry name" value="CYSO-CYSTEINE PEPTIDASE"/>
    <property type="match status" value="1"/>
</dbReference>
<protein>
    <recommendedName>
        <fullName evidence="6">JAB domain-containing protein</fullName>
    </recommendedName>
</protein>
<keyword evidence="4" id="KW-0862">Zinc</keyword>
<dbReference type="GO" id="GO:0008270">
    <property type="term" value="F:zinc ion binding"/>
    <property type="evidence" value="ECO:0007669"/>
    <property type="project" value="TreeGrafter"/>
</dbReference>
<feature type="domain" description="JAB" evidence="6">
    <location>
        <begin position="16"/>
        <end position="116"/>
    </location>
</feature>
<gene>
    <name evidence="7" type="ORF">GI584_14780</name>
</gene>
<proteinExistence type="predicted"/>
<organism evidence="7 8">
    <name type="scientific">Gracilibacillus salitolerans</name>
    <dbReference type="NCBI Taxonomy" id="2663022"/>
    <lineage>
        <taxon>Bacteria</taxon>
        <taxon>Bacillati</taxon>
        <taxon>Bacillota</taxon>
        <taxon>Bacilli</taxon>
        <taxon>Bacillales</taxon>
        <taxon>Bacillaceae</taxon>
        <taxon>Gracilibacillus</taxon>
    </lineage>
</organism>
<sequence length="141" mass="16398">MVISKIVMEKIISLPNDIYEKMIAEGENNLPDEACGLLAGYHHQVRSFWPLQNQLKSSTRFFVPKEMVTTAVKSIQNRKEQVLAIFHTHPSTKPVPSQFDLIHHPNEEVDMVIISYKYQIPQIKWYQIKNKTYKACTININ</sequence>
<dbReference type="InterPro" id="IPR028090">
    <property type="entry name" value="JAB_dom_prok"/>
</dbReference>
<keyword evidence="3" id="KW-0378">Hydrolase</keyword>
<dbReference type="InterPro" id="IPR051929">
    <property type="entry name" value="VirAsm_ModProt"/>
</dbReference>